<evidence type="ECO:0000313" key="1">
    <source>
        <dbReference type="Proteomes" id="UP001652625"/>
    </source>
</evidence>
<reference evidence="2 3" key="1">
    <citation type="submission" date="2025-05" db="UniProtKB">
        <authorList>
            <consortium name="RefSeq"/>
        </authorList>
    </citation>
    <scope>IDENTIFICATION</scope>
</reference>
<dbReference type="RefSeq" id="XP_065669902.1">
    <property type="nucleotide sequence ID" value="XM_065813830.1"/>
</dbReference>
<accession>A0ABM4D6H8</accession>
<organism evidence="1 2">
    <name type="scientific">Hydra vulgaris</name>
    <name type="common">Hydra</name>
    <name type="synonym">Hydra attenuata</name>
    <dbReference type="NCBI Taxonomy" id="6087"/>
    <lineage>
        <taxon>Eukaryota</taxon>
        <taxon>Metazoa</taxon>
        <taxon>Cnidaria</taxon>
        <taxon>Hydrozoa</taxon>
        <taxon>Hydroidolina</taxon>
        <taxon>Anthoathecata</taxon>
        <taxon>Aplanulata</taxon>
        <taxon>Hydridae</taxon>
        <taxon>Hydra</taxon>
    </lineage>
</organism>
<dbReference type="RefSeq" id="XP_065669901.1">
    <property type="nucleotide sequence ID" value="XM_065813829.1"/>
</dbReference>
<dbReference type="Proteomes" id="UP001652625">
    <property type="component" value="Chromosome 12"/>
</dbReference>
<evidence type="ECO:0000313" key="2">
    <source>
        <dbReference type="RefSeq" id="XP_065669901.1"/>
    </source>
</evidence>
<evidence type="ECO:0000313" key="3">
    <source>
        <dbReference type="RefSeq" id="XP_065669902.1"/>
    </source>
</evidence>
<protein>
    <submittedName>
        <fullName evidence="2 3">Zinc finger MYM-type protein 5-like</fullName>
    </submittedName>
</protein>
<proteinExistence type="predicted"/>
<dbReference type="GeneID" id="136088860"/>
<name>A0ABM4D6H8_HYDVU</name>
<sequence length="147" mass="17039">MSNSIITSRTFVSSEDLAKKGLHREKENSRKIYLATQKNSILRHLKPLSDGIYGPQPEDDQQPLYVPENNLVEENITFPSTSQIEDPALWPKILMNSFREILVQQGSIKLKEEDFPKDDHGRKFSVMYYYYILKGIFQMGKPMKENG</sequence>
<gene>
    <name evidence="2 3" type="primary">LOC136088860</name>
</gene>
<keyword evidence="1" id="KW-1185">Reference proteome</keyword>